<evidence type="ECO:0000256" key="1">
    <source>
        <dbReference type="ARBA" id="ARBA00023186"/>
    </source>
</evidence>
<dbReference type="AlphaFoldDB" id="A0A5A7QT21"/>
<dbReference type="GO" id="GO:0000774">
    <property type="term" value="F:adenyl-nucleotide exchange factor activity"/>
    <property type="evidence" value="ECO:0007669"/>
    <property type="project" value="TreeGrafter"/>
</dbReference>
<keyword evidence="4" id="KW-1185">Reference proteome</keyword>
<dbReference type="Pfam" id="PF02179">
    <property type="entry name" value="BAG"/>
    <property type="match status" value="1"/>
</dbReference>
<feature type="domain" description="BAG" evidence="2">
    <location>
        <begin position="20"/>
        <end position="54"/>
    </location>
</feature>
<dbReference type="SUPFAM" id="SSF63491">
    <property type="entry name" value="BAG domain"/>
    <property type="match status" value="1"/>
</dbReference>
<dbReference type="InterPro" id="IPR003103">
    <property type="entry name" value="BAG_domain"/>
</dbReference>
<dbReference type="GO" id="GO:0005737">
    <property type="term" value="C:cytoplasm"/>
    <property type="evidence" value="ECO:0007669"/>
    <property type="project" value="TreeGrafter"/>
</dbReference>
<evidence type="ECO:0000313" key="3">
    <source>
        <dbReference type="EMBL" id="GER48028.1"/>
    </source>
</evidence>
<evidence type="ECO:0000259" key="2">
    <source>
        <dbReference type="Pfam" id="PF02179"/>
    </source>
</evidence>
<keyword evidence="1" id="KW-0143">Chaperone</keyword>
<feature type="non-terminal residue" evidence="3">
    <location>
        <position position="1"/>
    </location>
</feature>
<evidence type="ECO:0000313" key="4">
    <source>
        <dbReference type="Proteomes" id="UP000325081"/>
    </source>
</evidence>
<name>A0A5A7QT21_STRAF</name>
<accession>A0A5A7QT21</accession>
<reference evidence="3" key="1">
    <citation type="journal article" date="2019" name="Curr. Biol.">
        <title>Genome Sequence of Striga asiatica Provides Insight into the Evolution of Plant Parasitism.</title>
        <authorList>
            <person name="Yoshida S."/>
            <person name="Kim S."/>
            <person name="Wafula E.K."/>
            <person name="Tanskanen J."/>
            <person name="Kim Y."/>
            <person name="Honaas L."/>
            <person name="Yang Z."/>
            <person name="Spallek T."/>
            <person name="Conn C.E."/>
            <person name="Ichihashi Y."/>
            <person name="Cheong K."/>
            <person name="Cui S."/>
            <person name="Der J.P."/>
            <person name="Gundlach H."/>
            <person name="Jiao Y."/>
            <person name="Hori C."/>
            <person name="Ishida J.K."/>
            <person name="Kasahara H."/>
            <person name="Kiba T."/>
            <person name="Kim M."/>
            <person name="Koo N."/>
            <person name="Laohavisit A."/>
            <person name="Lee Y."/>
            <person name="Lumba S."/>
            <person name="Mccourt P."/>
            <person name="Mortimer J.C."/>
            <person name="Mutuku J.M."/>
            <person name="Nomura T."/>
            <person name="Sasaki-sekimoto Y."/>
            <person name="Seto Y."/>
            <person name="Wang Y."/>
            <person name="Wakatake T."/>
            <person name="Sakakibara H."/>
            <person name="Demura T."/>
            <person name="Yamaguchi S."/>
            <person name="Yoneyama K."/>
            <person name="Manabe R."/>
            <person name="Nelson D.C."/>
            <person name="Schulman A.H."/>
            <person name="Timko M.P."/>
            <person name="Depamphilis C.W."/>
            <person name="Choi D."/>
            <person name="Shirasu K."/>
        </authorList>
    </citation>
    <scope>NUCLEOTIDE SEQUENCE [LARGE SCALE GENOMIC DNA]</scope>
    <source>
        <strain evidence="3">UVA1</strain>
    </source>
</reference>
<dbReference type="InterPro" id="IPR039773">
    <property type="entry name" value="BAG_chaperone_regulator"/>
</dbReference>
<dbReference type="PANTHER" id="PTHR12329:SF38">
    <property type="entry name" value="BAG FAMILY MOLECULAR CHAPERONE REGULATOR-LIKE PROTEIN"/>
    <property type="match status" value="1"/>
</dbReference>
<protein>
    <submittedName>
        <fullName evidence="3">BCL-2-associated athanogene 2</fullName>
    </submittedName>
</protein>
<sequence length="109" mass="12213">VGSIELDINGGKKVVETVLLNLIELLMTQLIKLDGIAADGDVKRVQKYIETLDVLKTKNSGLGKVPMHQQHQIFTMKTFNSQQKQRKQGNFTEMVNAGPVVVTTKWETF</sequence>
<gene>
    <name evidence="3" type="ORF">STAS_25184</name>
</gene>
<dbReference type="EMBL" id="BKCP01008158">
    <property type="protein sequence ID" value="GER48028.1"/>
    <property type="molecule type" value="Genomic_DNA"/>
</dbReference>
<organism evidence="3 4">
    <name type="scientific">Striga asiatica</name>
    <name type="common">Asiatic witchweed</name>
    <name type="synonym">Buchnera asiatica</name>
    <dbReference type="NCBI Taxonomy" id="4170"/>
    <lineage>
        <taxon>Eukaryota</taxon>
        <taxon>Viridiplantae</taxon>
        <taxon>Streptophyta</taxon>
        <taxon>Embryophyta</taxon>
        <taxon>Tracheophyta</taxon>
        <taxon>Spermatophyta</taxon>
        <taxon>Magnoliopsida</taxon>
        <taxon>eudicotyledons</taxon>
        <taxon>Gunneridae</taxon>
        <taxon>Pentapetalae</taxon>
        <taxon>asterids</taxon>
        <taxon>lamiids</taxon>
        <taxon>Lamiales</taxon>
        <taxon>Orobanchaceae</taxon>
        <taxon>Buchnereae</taxon>
        <taxon>Striga</taxon>
    </lineage>
</organism>
<dbReference type="Gene3D" id="1.20.58.120">
    <property type="entry name" value="BAG domain"/>
    <property type="match status" value="1"/>
</dbReference>
<dbReference type="GO" id="GO:0051087">
    <property type="term" value="F:protein-folding chaperone binding"/>
    <property type="evidence" value="ECO:0007669"/>
    <property type="project" value="InterPro"/>
</dbReference>
<comment type="caution">
    <text evidence="3">The sequence shown here is derived from an EMBL/GenBank/DDBJ whole genome shotgun (WGS) entry which is preliminary data.</text>
</comment>
<dbReference type="PANTHER" id="PTHR12329">
    <property type="entry name" value="BCL2-ASSOCIATED ATHANOGENE"/>
    <property type="match status" value="1"/>
</dbReference>
<dbReference type="Proteomes" id="UP000325081">
    <property type="component" value="Unassembled WGS sequence"/>
</dbReference>
<dbReference type="OrthoDB" id="417450at2759"/>
<dbReference type="GO" id="GO:0050821">
    <property type="term" value="P:protein stabilization"/>
    <property type="evidence" value="ECO:0007669"/>
    <property type="project" value="TreeGrafter"/>
</dbReference>
<proteinExistence type="predicted"/>
<dbReference type="InterPro" id="IPR036533">
    <property type="entry name" value="BAG_dom_sf"/>
</dbReference>